<dbReference type="Pfam" id="PF05461">
    <property type="entry name" value="ApoL"/>
    <property type="match status" value="1"/>
</dbReference>
<name>A0ABD1JJA6_9TELE</name>
<dbReference type="EMBL" id="JBHFQA010000015">
    <property type="protein sequence ID" value="KAL2087251.1"/>
    <property type="molecule type" value="Genomic_DNA"/>
</dbReference>
<evidence type="ECO:0008006" key="5">
    <source>
        <dbReference type="Google" id="ProtNLM"/>
    </source>
</evidence>
<dbReference type="PANTHER" id="PTHR14096:SF59">
    <property type="entry name" value="APOLIPOPROTEIN L, 1 ISOFORM X1"/>
    <property type="match status" value="1"/>
</dbReference>
<evidence type="ECO:0000256" key="1">
    <source>
        <dbReference type="ARBA" id="ARBA00010090"/>
    </source>
</evidence>
<dbReference type="Proteomes" id="UP001591681">
    <property type="component" value="Unassembled WGS sequence"/>
</dbReference>
<reference evidence="3 4" key="1">
    <citation type="submission" date="2024-09" db="EMBL/GenBank/DDBJ databases">
        <title>A chromosome-level genome assembly of Gray's grenadier anchovy, Coilia grayii.</title>
        <authorList>
            <person name="Fu Z."/>
        </authorList>
    </citation>
    <scope>NUCLEOTIDE SEQUENCE [LARGE SCALE GENOMIC DNA]</scope>
    <source>
        <strain evidence="3">G4</strain>
        <tissue evidence="3">Muscle</tissue>
    </source>
</reference>
<dbReference type="AlphaFoldDB" id="A0ABD1JJA6"/>
<dbReference type="PANTHER" id="PTHR14096">
    <property type="entry name" value="APOLIPOPROTEIN L"/>
    <property type="match status" value="1"/>
</dbReference>
<organism evidence="3 4">
    <name type="scientific">Coilia grayii</name>
    <name type="common">Gray's grenadier anchovy</name>
    <dbReference type="NCBI Taxonomy" id="363190"/>
    <lineage>
        <taxon>Eukaryota</taxon>
        <taxon>Metazoa</taxon>
        <taxon>Chordata</taxon>
        <taxon>Craniata</taxon>
        <taxon>Vertebrata</taxon>
        <taxon>Euteleostomi</taxon>
        <taxon>Actinopterygii</taxon>
        <taxon>Neopterygii</taxon>
        <taxon>Teleostei</taxon>
        <taxon>Clupei</taxon>
        <taxon>Clupeiformes</taxon>
        <taxon>Clupeoidei</taxon>
        <taxon>Engraulidae</taxon>
        <taxon>Coilinae</taxon>
        <taxon>Coilia</taxon>
    </lineage>
</organism>
<accession>A0ABD1JJA6</accession>
<evidence type="ECO:0000256" key="2">
    <source>
        <dbReference type="SAM" id="Phobius"/>
    </source>
</evidence>
<keyword evidence="2" id="KW-0812">Transmembrane</keyword>
<dbReference type="InterPro" id="IPR008405">
    <property type="entry name" value="ApoL"/>
</dbReference>
<keyword evidence="2" id="KW-0472">Membrane</keyword>
<gene>
    <name evidence="3" type="ORF">ACEWY4_018310</name>
</gene>
<comment type="caution">
    <text evidence="3">The sequence shown here is derived from an EMBL/GenBank/DDBJ whole genome shotgun (WGS) entry which is preliminary data.</text>
</comment>
<feature type="transmembrane region" description="Helical" evidence="2">
    <location>
        <begin position="79"/>
        <end position="106"/>
    </location>
</feature>
<comment type="similarity">
    <text evidence="1">Belongs to the apolipoprotein L family.</text>
</comment>
<feature type="transmembrane region" description="Helical" evidence="2">
    <location>
        <begin position="112"/>
        <end position="137"/>
    </location>
</feature>
<keyword evidence="2" id="KW-1133">Transmembrane helix</keyword>
<sequence>MPLRQQPSPRQAWEELSNDYVLSRRREASAFEEKAERVQRALHVYDILLTTHGEPLQTHITELQDLANHINKVSKKVKIAAITGATGAVGGAAAVAAVAGIVLSPITMGASLAVTVAAVGVGVAATGGAIGASAGIAKKATTSQDRKKVEKILQDYMSEISEIEKCLVFIQTGIDNLRRHDLSTLDSVNAEAVKVAKIAEVAGGSSSAFGAVSRSSGIIEGFATGMDLLFTKKDNQKLKKGKESKFAQKIHMVAAELQSQLNECFKYKDALIRNE</sequence>
<evidence type="ECO:0000313" key="3">
    <source>
        <dbReference type="EMBL" id="KAL2087251.1"/>
    </source>
</evidence>
<evidence type="ECO:0000313" key="4">
    <source>
        <dbReference type="Proteomes" id="UP001591681"/>
    </source>
</evidence>
<proteinExistence type="inferred from homology"/>
<keyword evidence="4" id="KW-1185">Reference proteome</keyword>
<protein>
    <recommendedName>
        <fullName evidence="5">Apolipoprotein L3</fullName>
    </recommendedName>
</protein>